<reference evidence="1" key="1">
    <citation type="journal article" date="2021" name="Open Biol.">
        <title>Shared evolutionary footprints suggest mitochondrial oxidative damage underlies multiple complex I losses in fungi.</title>
        <authorList>
            <person name="Schikora-Tamarit M.A."/>
            <person name="Marcet-Houben M."/>
            <person name="Nosek J."/>
            <person name="Gabaldon T."/>
        </authorList>
    </citation>
    <scope>NUCLEOTIDE SEQUENCE</scope>
    <source>
        <strain evidence="1">CBS2887</strain>
    </source>
</reference>
<name>A0A9P8TQU4_WICPI</name>
<keyword evidence="2" id="KW-1185">Reference proteome</keyword>
<dbReference type="OrthoDB" id="10650409at2759"/>
<dbReference type="EMBL" id="JAEUBG010000270">
    <property type="protein sequence ID" value="KAH3688563.1"/>
    <property type="molecule type" value="Genomic_DNA"/>
</dbReference>
<protein>
    <submittedName>
        <fullName evidence="1">Uncharacterized protein</fullName>
    </submittedName>
</protein>
<evidence type="ECO:0000313" key="2">
    <source>
        <dbReference type="Proteomes" id="UP000774326"/>
    </source>
</evidence>
<proteinExistence type="predicted"/>
<organism evidence="1 2">
    <name type="scientific">Wickerhamomyces pijperi</name>
    <name type="common">Yeast</name>
    <name type="synonym">Pichia pijperi</name>
    <dbReference type="NCBI Taxonomy" id="599730"/>
    <lineage>
        <taxon>Eukaryota</taxon>
        <taxon>Fungi</taxon>
        <taxon>Dikarya</taxon>
        <taxon>Ascomycota</taxon>
        <taxon>Saccharomycotina</taxon>
        <taxon>Saccharomycetes</taxon>
        <taxon>Phaffomycetales</taxon>
        <taxon>Wickerhamomycetaceae</taxon>
        <taxon>Wickerhamomyces</taxon>
    </lineage>
</organism>
<accession>A0A9P8TQU4</accession>
<dbReference type="Proteomes" id="UP000774326">
    <property type="component" value="Unassembled WGS sequence"/>
</dbReference>
<gene>
    <name evidence="1" type="ORF">WICPIJ_000444</name>
</gene>
<dbReference type="AlphaFoldDB" id="A0A9P8TQU4"/>
<evidence type="ECO:0000313" key="1">
    <source>
        <dbReference type="EMBL" id="KAH3688563.1"/>
    </source>
</evidence>
<comment type="caution">
    <text evidence="1">The sequence shown here is derived from an EMBL/GenBank/DDBJ whole genome shotgun (WGS) entry which is preliminary data.</text>
</comment>
<sequence length="239" mass="26218">MVMDQELAGLELVIGHQTSAHWTLAMCPFCARSIQLASYNLGPIRKFKSEILSSSLTKVAVNPNLACAAIVVTTLLNIAAGTTWTSSNRMNPHSLEVRKSITFCESCDLFLVLATMEYVLTTKPDSLWNISLLSEVNTAIFSGWMVHHCKNCCLHCITDTEDVQSTMTDFLMVQAAVIPTRVLPAPQGNTMIPDLARPLPNILESDFSWYGLICVEGFKSIGKSGFLVSFLKSYSSKTG</sequence>
<reference evidence="1" key="2">
    <citation type="submission" date="2021-01" db="EMBL/GenBank/DDBJ databases">
        <authorList>
            <person name="Schikora-Tamarit M.A."/>
        </authorList>
    </citation>
    <scope>NUCLEOTIDE SEQUENCE</scope>
    <source>
        <strain evidence="1">CBS2887</strain>
    </source>
</reference>